<dbReference type="OrthoDB" id="674948at2759"/>
<organism evidence="1 2">
    <name type="scientific">Trametes coccinea (strain BRFM310)</name>
    <name type="common">Pycnoporus coccineus</name>
    <dbReference type="NCBI Taxonomy" id="1353009"/>
    <lineage>
        <taxon>Eukaryota</taxon>
        <taxon>Fungi</taxon>
        <taxon>Dikarya</taxon>
        <taxon>Basidiomycota</taxon>
        <taxon>Agaricomycotina</taxon>
        <taxon>Agaricomycetes</taxon>
        <taxon>Polyporales</taxon>
        <taxon>Polyporaceae</taxon>
        <taxon>Trametes</taxon>
    </lineage>
</organism>
<proteinExistence type="predicted"/>
<accession>A0A1Y2ICT1</accession>
<dbReference type="EMBL" id="KZ084147">
    <property type="protein sequence ID" value="OSC97701.1"/>
    <property type="molecule type" value="Genomic_DNA"/>
</dbReference>
<sequence>MPSTVDLLILGAGWTSTFLVPLCRSRGISYAATSRTGRDSTIAFEFDPHSLNPRPFQALPNAQTVLITFPIKIAGASERLVKLFQQTHGEGPKTGFMQLGSTGIWDGGPTLQGIGHVWTDRHSKFDETNDRAKAEMELLALSPEVPTTVLDLCGLWGGQRQPKNWVSRVAPSKEALKQKGSIHLIHGLDVSRAVLAVHEHFDRASGERWLLTDLRVYDWWDLASAWGEEGKQSRWVRELMKGEGIRALPRSPETIGRAMDSREFWATFELEPVKVRLGEE</sequence>
<dbReference type="SUPFAM" id="SSF51735">
    <property type="entry name" value="NAD(P)-binding Rossmann-fold domains"/>
    <property type="match status" value="1"/>
</dbReference>
<protein>
    <submittedName>
        <fullName evidence="1">Uncharacterized protein</fullName>
    </submittedName>
</protein>
<evidence type="ECO:0000313" key="2">
    <source>
        <dbReference type="Proteomes" id="UP000193067"/>
    </source>
</evidence>
<name>A0A1Y2ICT1_TRAC3</name>
<dbReference type="Gene3D" id="3.40.50.720">
    <property type="entry name" value="NAD(P)-binding Rossmann-like Domain"/>
    <property type="match status" value="1"/>
</dbReference>
<dbReference type="Proteomes" id="UP000193067">
    <property type="component" value="Unassembled WGS sequence"/>
</dbReference>
<dbReference type="STRING" id="1353009.A0A1Y2ICT1"/>
<gene>
    <name evidence="1" type="ORF">PYCCODRAFT_1481102</name>
</gene>
<dbReference type="AlphaFoldDB" id="A0A1Y2ICT1"/>
<evidence type="ECO:0000313" key="1">
    <source>
        <dbReference type="EMBL" id="OSC97701.1"/>
    </source>
</evidence>
<reference evidence="1 2" key="1">
    <citation type="journal article" date="2015" name="Biotechnol. Biofuels">
        <title>Enhanced degradation of softwood versus hardwood by the white-rot fungus Pycnoporus coccineus.</title>
        <authorList>
            <person name="Couturier M."/>
            <person name="Navarro D."/>
            <person name="Chevret D."/>
            <person name="Henrissat B."/>
            <person name="Piumi F."/>
            <person name="Ruiz-Duenas F.J."/>
            <person name="Martinez A.T."/>
            <person name="Grigoriev I.V."/>
            <person name="Riley R."/>
            <person name="Lipzen A."/>
            <person name="Berrin J.G."/>
            <person name="Master E.R."/>
            <person name="Rosso M.N."/>
        </authorList>
    </citation>
    <scope>NUCLEOTIDE SEQUENCE [LARGE SCALE GENOMIC DNA]</scope>
    <source>
        <strain evidence="1 2">BRFM310</strain>
    </source>
</reference>
<keyword evidence="2" id="KW-1185">Reference proteome</keyword>
<dbReference type="InterPro" id="IPR036291">
    <property type="entry name" value="NAD(P)-bd_dom_sf"/>
</dbReference>
<dbReference type="PANTHER" id="PTHR40129">
    <property type="entry name" value="KETOPANTOATE REDUCTASE N-TERMINAL DOMAIN-CONTAINING PROTEIN"/>
    <property type="match status" value="1"/>
</dbReference>
<dbReference type="PANTHER" id="PTHR40129:SF2">
    <property type="entry name" value="KETOPANTOATE REDUCTASE N-TERMINAL DOMAIN-CONTAINING PROTEIN"/>
    <property type="match status" value="1"/>
</dbReference>